<gene>
    <name evidence="3" type="ORF">K1Y72_21390</name>
</gene>
<evidence type="ECO:0000313" key="4">
    <source>
        <dbReference type="Proteomes" id="UP000774570"/>
    </source>
</evidence>
<organism evidence="3 4">
    <name type="scientific">Actinomadura parmotrematis</name>
    <dbReference type="NCBI Taxonomy" id="2864039"/>
    <lineage>
        <taxon>Bacteria</taxon>
        <taxon>Bacillati</taxon>
        <taxon>Actinomycetota</taxon>
        <taxon>Actinomycetes</taxon>
        <taxon>Streptosporangiales</taxon>
        <taxon>Thermomonosporaceae</taxon>
        <taxon>Actinomadura</taxon>
    </lineage>
</organism>
<evidence type="ECO:0000313" key="3">
    <source>
        <dbReference type="EMBL" id="MBW8484951.1"/>
    </source>
</evidence>
<reference evidence="3 4" key="1">
    <citation type="submission" date="2021-07" db="EMBL/GenBank/DDBJ databases">
        <title>Actinomadura sp. PM05-2 isolated from lichen.</title>
        <authorList>
            <person name="Somphong A."/>
            <person name="Phongsopitanun W."/>
            <person name="Tanasupawat S."/>
            <person name="Peongsungnone V."/>
        </authorList>
    </citation>
    <scope>NUCLEOTIDE SEQUENCE [LARGE SCALE GENOMIC DNA]</scope>
    <source>
        <strain evidence="3 4">PM05-2</strain>
    </source>
</reference>
<evidence type="ECO:0000259" key="2">
    <source>
        <dbReference type="Pfam" id="PF07811"/>
    </source>
</evidence>
<keyword evidence="4" id="KW-1185">Reference proteome</keyword>
<sequence>MTTPRPPGARRGGDRGAAAVEFAAVLPVALFLMLIAYQGYIASTTVERVENIARTGARQASQHYDAGRCRAYAMTARPRWINDYRIQGGAARVSGEDAVYCRVDAKLPLLWKGVPLDVKVSRTVTMPLG</sequence>
<name>A0ABS7FXA2_9ACTN</name>
<dbReference type="Pfam" id="PF07811">
    <property type="entry name" value="TadE"/>
    <property type="match status" value="1"/>
</dbReference>
<accession>A0ABS7FXA2</accession>
<keyword evidence="1" id="KW-0812">Transmembrane</keyword>
<dbReference type="RefSeq" id="WP_220168173.1">
    <property type="nucleotide sequence ID" value="NZ_JAIBOA010000013.1"/>
</dbReference>
<dbReference type="EMBL" id="JAIBOA010000013">
    <property type="protein sequence ID" value="MBW8484951.1"/>
    <property type="molecule type" value="Genomic_DNA"/>
</dbReference>
<feature type="transmembrane region" description="Helical" evidence="1">
    <location>
        <begin position="20"/>
        <end position="40"/>
    </location>
</feature>
<evidence type="ECO:0000256" key="1">
    <source>
        <dbReference type="SAM" id="Phobius"/>
    </source>
</evidence>
<feature type="domain" description="TadE-like" evidence="2">
    <location>
        <begin position="16"/>
        <end position="58"/>
    </location>
</feature>
<proteinExistence type="predicted"/>
<dbReference type="InterPro" id="IPR012495">
    <property type="entry name" value="TadE-like_dom"/>
</dbReference>
<keyword evidence="1" id="KW-0472">Membrane</keyword>
<keyword evidence="1" id="KW-1133">Transmembrane helix</keyword>
<dbReference type="Proteomes" id="UP000774570">
    <property type="component" value="Unassembled WGS sequence"/>
</dbReference>
<comment type="caution">
    <text evidence="3">The sequence shown here is derived from an EMBL/GenBank/DDBJ whole genome shotgun (WGS) entry which is preliminary data.</text>
</comment>
<protein>
    <submittedName>
        <fullName evidence="3">Pilus assembly protein</fullName>
    </submittedName>
</protein>